<organism evidence="2 3">
    <name type="scientific">Rhizophlyctis rosea</name>
    <dbReference type="NCBI Taxonomy" id="64517"/>
    <lineage>
        <taxon>Eukaryota</taxon>
        <taxon>Fungi</taxon>
        <taxon>Fungi incertae sedis</taxon>
        <taxon>Chytridiomycota</taxon>
        <taxon>Chytridiomycota incertae sedis</taxon>
        <taxon>Chytridiomycetes</taxon>
        <taxon>Rhizophlyctidales</taxon>
        <taxon>Rhizophlyctidaceae</taxon>
        <taxon>Rhizophlyctis</taxon>
    </lineage>
</organism>
<dbReference type="GO" id="GO:0005525">
    <property type="term" value="F:GTP binding"/>
    <property type="evidence" value="ECO:0007669"/>
    <property type="project" value="InterPro"/>
</dbReference>
<dbReference type="Proteomes" id="UP001212841">
    <property type="component" value="Unassembled WGS sequence"/>
</dbReference>
<dbReference type="PROSITE" id="PS51421">
    <property type="entry name" value="RAS"/>
    <property type="match status" value="1"/>
</dbReference>
<dbReference type="InterPro" id="IPR027417">
    <property type="entry name" value="P-loop_NTPase"/>
</dbReference>
<dbReference type="SUPFAM" id="SSF52540">
    <property type="entry name" value="P-loop containing nucleoside triphosphate hydrolases"/>
    <property type="match status" value="1"/>
</dbReference>
<dbReference type="CDD" id="cd00154">
    <property type="entry name" value="Rab"/>
    <property type="match status" value="1"/>
</dbReference>
<dbReference type="GO" id="GO:0071013">
    <property type="term" value="C:catalytic step 2 spliceosome"/>
    <property type="evidence" value="ECO:0007669"/>
    <property type="project" value="TreeGrafter"/>
</dbReference>
<dbReference type="PROSITE" id="PS51419">
    <property type="entry name" value="RAB"/>
    <property type="match status" value="1"/>
</dbReference>
<dbReference type="SMART" id="SM00175">
    <property type="entry name" value="RAB"/>
    <property type="match status" value="1"/>
</dbReference>
<dbReference type="SMART" id="SM00386">
    <property type="entry name" value="HAT"/>
    <property type="match status" value="3"/>
</dbReference>
<dbReference type="InterPro" id="IPR011990">
    <property type="entry name" value="TPR-like_helical_dom_sf"/>
</dbReference>
<evidence type="ECO:0000313" key="2">
    <source>
        <dbReference type="EMBL" id="KAJ3050487.1"/>
    </source>
</evidence>
<dbReference type="GO" id="GO:0046540">
    <property type="term" value="C:U4/U6 x U5 tri-snRNP complex"/>
    <property type="evidence" value="ECO:0007669"/>
    <property type="project" value="TreeGrafter"/>
</dbReference>
<keyword evidence="3" id="KW-1185">Reference proteome</keyword>
<dbReference type="Pfam" id="PF00071">
    <property type="entry name" value="Ras"/>
    <property type="match status" value="1"/>
</dbReference>
<dbReference type="SMART" id="SM00174">
    <property type="entry name" value="RHO"/>
    <property type="match status" value="1"/>
</dbReference>
<dbReference type="GO" id="GO:0003924">
    <property type="term" value="F:GTPase activity"/>
    <property type="evidence" value="ECO:0007669"/>
    <property type="project" value="InterPro"/>
</dbReference>
<reference evidence="2" key="1">
    <citation type="submission" date="2020-05" db="EMBL/GenBank/DDBJ databases">
        <title>Phylogenomic resolution of chytrid fungi.</title>
        <authorList>
            <person name="Stajich J.E."/>
            <person name="Amses K."/>
            <person name="Simmons R."/>
            <person name="Seto K."/>
            <person name="Myers J."/>
            <person name="Bonds A."/>
            <person name="Quandt C.A."/>
            <person name="Barry K."/>
            <person name="Liu P."/>
            <person name="Grigoriev I."/>
            <person name="Longcore J.E."/>
            <person name="James T.Y."/>
        </authorList>
    </citation>
    <scope>NUCLEOTIDE SEQUENCE</scope>
    <source>
        <strain evidence="2">JEL0318</strain>
    </source>
</reference>
<dbReference type="InterPro" id="IPR003107">
    <property type="entry name" value="HAT"/>
</dbReference>
<evidence type="ECO:0000313" key="3">
    <source>
        <dbReference type="Proteomes" id="UP001212841"/>
    </source>
</evidence>
<evidence type="ECO:0000256" key="1">
    <source>
        <dbReference type="ARBA" id="ARBA00022737"/>
    </source>
</evidence>
<keyword evidence="1" id="KW-0677">Repeat</keyword>
<dbReference type="InterPro" id="IPR045075">
    <property type="entry name" value="Syf1-like"/>
</dbReference>
<proteinExistence type="predicted"/>
<gene>
    <name evidence="2" type="primary">RAB6</name>
    <name evidence="2" type="ORF">HK097_008550</name>
</gene>
<dbReference type="SUPFAM" id="SSF48452">
    <property type="entry name" value="TPR-like"/>
    <property type="match status" value="1"/>
</dbReference>
<dbReference type="AlphaFoldDB" id="A0AAD5SA59"/>
<dbReference type="InterPro" id="IPR001806">
    <property type="entry name" value="Small_GTPase"/>
</dbReference>
<dbReference type="SMART" id="SM00173">
    <property type="entry name" value="RAS"/>
    <property type="match status" value="1"/>
</dbReference>
<dbReference type="PANTHER" id="PTHR11246">
    <property type="entry name" value="PRE-MRNA SPLICING FACTOR"/>
    <property type="match status" value="1"/>
</dbReference>
<dbReference type="Gene3D" id="1.25.40.10">
    <property type="entry name" value="Tetratricopeptide repeat domain"/>
    <property type="match status" value="1"/>
</dbReference>
<accession>A0AAD5SA59</accession>
<feature type="non-terminal residue" evidence="2">
    <location>
        <position position="1"/>
    </location>
</feature>
<dbReference type="PANTHER" id="PTHR11246:SF1">
    <property type="entry name" value="PRE-MRNA-PROCESSING FACTOR 6"/>
    <property type="match status" value="1"/>
</dbReference>
<dbReference type="EMBL" id="JADGJD010000507">
    <property type="protein sequence ID" value="KAJ3050487.1"/>
    <property type="molecule type" value="Genomic_DNA"/>
</dbReference>
<comment type="caution">
    <text evidence="2">The sequence shown here is derived from an EMBL/GenBank/DDBJ whole genome shotgun (WGS) entry which is preliminary data.</text>
</comment>
<dbReference type="Gene3D" id="3.40.50.300">
    <property type="entry name" value="P-loop containing nucleotide triphosphate hydrolases"/>
    <property type="match status" value="1"/>
</dbReference>
<name>A0AAD5SA59_9FUNG</name>
<dbReference type="GO" id="GO:0000244">
    <property type="term" value="P:spliceosomal tri-snRNP complex assembly"/>
    <property type="evidence" value="ECO:0007669"/>
    <property type="project" value="TreeGrafter"/>
</dbReference>
<sequence length="481" mass="53653">MELIRHLDAMISNPHVKHVKRALNRLMIHLCDFADGVVPYDTELLFQVESVLSGIDDVAPRDVNKVIFLGEPGVGKTSLIRTFIGHGYDSQSKSTGKMQYGQNHVFVGSYTVNLSLVDRPKKLSNSATASFYAHASAAVFAFDVTDRQSLDGLAGWMEELIKYRDDKPMMMLFGCKIDSDRERVVSTAEGRELAVLHNMTYVETSAKMFEDKNIVRAFRKLATEIVYSQLFKLVAGMDKSKWEYSQLEATAMDVELGLEIPSADAESPDAESQSPDIETLLFLTHLNPKYPTDYIRAARSEEIAGNHATAREMIAKGCAECPKSEDVWLESARLNTMDVAKVILAQAVLHVPESAKIWLRAAELETDTKSKKLVLTNALEHASYCSDIWKAALGLEEDPEDARSLLYRAMECIPLSVELWLALARLESYDNAKNVLNKARSAHPKAYEVWVSAARLEEVFGDVKMVEKIINRAVAQLATKG</sequence>
<protein>
    <submittedName>
        <fullName evidence="2">Ras- protein Rab6</fullName>
    </submittedName>
</protein>